<keyword evidence="5" id="KW-1185">Reference proteome</keyword>
<reference evidence="4" key="2">
    <citation type="submission" date="2023-06" db="EMBL/GenBank/DDBJ databases">
        <authorList>
            <consortium name="Lawrence Berkeley National Laboratory"/>
            <person name="Mondo S.J."/>
            <person name="Hensen N."/>
            <person name="Bonometti L."/>
            <person name="Westerberg I."/>
            <person name="Brannstrom I.O."/>
            <person name="Guillou S."/>
            <person name="Cros-Aarteil S."/>
            <person name="Calhoun S."/>
            <person name="Haridas S."/>
            <person name="Kuo A."/>
            <person name="Pangilinan J."/>
            <person name="Riley R."/>
            <person name="Labutti K."/>
            <person name="Andreopoulos B."/>
            <person name="Lipzen A."/>
            <person name="Chen C."/>
            <person name="Yanf M."/>
            <person name="Daum C."/>
            <person name="Ng V."/>
            <person name="Clum A."/>
            <person name="Steindorff A."/>
            <person name="Ohm R."/>
            <person name="Martin F."/>
            <person name="Silar P."/>
            <person name="Natvig D."/>
            <person name="Lalanne C."/>
            <person name="Gautier V."/>
            <person name="Ament-Velasquez S.L."/>
            <person name="Kruys A."/>
            <person name="Hutchinson M.I."/>
            <person name="Powell A.J."/>
            <person name="Barry K."/>
            <person name="Miller A.N."/>
            <person name="Grigoriev I.V."/>
            <person name="Debuchy R."/>
            <person name="Gladieux P."/>
            <person name="Thoren M.H."/>
            <person name="Johannesson H."/>
        </authorList>
    </citation>
    <scope>NUCLEOTIDE SEQUENCE</scope>
    <source>
        <strain evidence="4">CBS 626.80</strain>
    </source>
</reference>
<keyword evidence="2 3" id="KW-0040">ANK repeat</keyword>
<protein>
    <submittedName>
        <fullName evidence="4">Ankyrin repeat-containing domain protein</fullName>
    </submittedName>
</protein>
<dbReference type="PANTHER" id="PTHR23206">
    <property type="entry name" value="MASK PROTEIN"/>
    <property type="match status" value="1"/>
</dbReference>
<feature type="repeat" description="ANK" evidence="3">
    <location>
        <begin position="240"/>
        <end position="272"/>
    </location>
</feature>
<dbReference type="Pfam" id="PF13857">
    <property type="entry name" value="Ank_5"/>
    <property type="match status" value="1"/>
</dbReference>
<comment type="caution">
    <text evidence="4">The sequence shown here is derived from an EMBL/GenBank/DDBJ whole genome shotgun (WGS) entry which is preliminary data.</text>
</comment>
<dbReference type="SMART" id="SM00248">
    <property type="entry name" value="ANK"/>
    <property type="match status" value="5"/>
</dbReference>
<dbReference type="Proteomes" id="UP001303222">
    <property type="component" value="Unassembled WGS sequence"/>
</dbReference>
<evidence type="ECO:0000256" key="3">
    <source>
        <dbReference type="PROSITE-ProRule" id="PRU00023"/>
    </source>
</evidence>
<organism evidence="4 5">
    <name type="scientific">Pseudoneurospora amorphoporcata</name>
    <dbReference type="NCBI Taxonomy" id="241081"/>
    <lineage>
        <taxon>Eukaryota</taxon>
        <taxon>Fungi</taxon>
        <taxon>Dikarya</taxon>
        <taxon>Ascomycota</taxon>
        <taxon>Pezizomycotina</taxon>
        <taxon>Sordariomycetes</taxon>
        <taxon>Sordariomycetidae</taxon>
        <taxon>Sordariales</taxon>
        <taxon>Sordariaceae</taxon>
        <taxon>Pseudoneurospora</taxon>
    </lineage>
</organism>
<dbReference type="SUPFAM" id="SSF48403">
    <property type="entry name" value="Ankyrin repeat"/>
    <property type="match status" value="1"/>
</dbReference>
<dbReference type="InterPro" id="IPR036770">
    <property type="entry name" value="Ankyrin_rpt-contain_sf"/>
</dbReference>
<evidence type="ECO:0000256" key="2">
    <source>
        <dbReference type="ARBA" id="ARBA00023043"/>
    </source>
</evidence>
<evidence type="ECO:0000313" key="4">
    <source>
        <dbReference type="EMBL" id="KAK3947283.1"/>
    </source>
</evidence>
<dbReference type="PROSITE" id="PS50088">
    <property type="entry name" value="ANK_REPEAT"/>
    <property type="match status" value="4"/>
</dbReference>
<sequence>MESHMASLDELDLGEDDRDFELRLRAMCGLFLSIHRKKVYFLHQTAREFLLAKSPPLAVTPYTWRHSISELQAHSQLVRVCVQYIYLLDPDVVHNPRFHNPCPYCATPFLAYSRSYWHYHIRHGDLDDDVGFLTTAAAICEPGSKHLRTWTERTRGWEGLFYTATTASTSLHYPAALGCNPLVHHIIRTMGDEEFKAAHNTTTSTPLTLAARYGYPDTVKLLIEAGAKVDAGTKVGAHFTNRTPLNQAVLHGKLECAITLLDYGASFDHVLDSDSRETLLHVACMYGSEEMVKLLVKRGINVNSTNSDGDTPLITASSVPGDLRKSDGLKIARVLVGKGANLDIANEEGQTALMKAIRNHKWDLARFFVEQGADPNLQSCKGDLALHIVRYDLDEWGRVESLARALVEKFVLLEAPNHQGLTPL</sequence>
<dbReference type="Gene3D" id="1.25.40.20">
    <property type="entry name" value="Ankyrin repeat-containing domain"/>
    <property type="match status" value="2"/>
</dbReference>
<dbReference type="Pfam" id="PF12796">
    <property type="entry name" value="Ank_2"/>
    <property type="match status" value="2"/>
</dbReference>
<dbReference type="InterPro" id="IPR051631">
    <property type="entry name" value="Ankyrin-KH/SAM_domain"/>
</dbReference>
<dbReference type="PANTHER" id="PTHR23206:SF7">
    <property type="entry name" value="PROTEIN KINASE DOMAIN-CONTAINING PROTEIN"/>
    <property type="match status" value="1"/>
</dbReference>
<keyword evidence="1" id="KW-0677">Repeat</keyword>
<gene>
    <name evidence="4" type="ORF">QBC32DRAFT_91819</name>
</gene>
<evidence type="ECO:0000256" key="1">
    <source>
        <dbReference type="ARBA" id="ARBA00022737"/>
    </source>
</evidence>
<dbReference type="AlphaFoldDB" id="A0AAN6SBN9"/>
<proteinExistence type="predicted"/>
<dbReference type="InterPro" id="IPR002110">
    <property type="entry name" value="Ankyrin_rpt"/>
</dbReference>
<reference evidence="4" key="1">
    <citation type="journal article" date="2023" name="Mol. Phylogenet. Evol.">
        <title>Genome-scale phylogeny and comparative genomics of the fungal order Sordariales.</title>
        <authorList>
            <person name="Hensen N."/>
            <person name="Bonometti L."/>
            <person name="Westerberg I."/>
            <person name="Brannstrom I.O."/>
            <person name="Guillou S."/>
            <person name="Cros-Aarteil S."/>
            <person name="Calhoun S."/>
            <person name="Haridas S."/>
            <person name="Kuo A."/>
            <person name="Mondo S."/>
            <person name="Pangilinan J."/>
            <person name="Riley R."/>
            <person name="LaButti K."/>
            <person name="Andreopoulos B."/>
            <person name="Lipzen A."/>
            <person name="Chen C."/>
            <person name="Yan M."/>
            <person name="Daum C."/>
            <person name="Ng V."/>
            <person name="Clum A."/>
            <person name="Steindorff A."/>
            <person name="Ohm R.A."/>
            <person name="Martin F."/>
            <person name="Silar P."/>
            <person name="Natvig D.O."/>
            <person name="Lalanne C."/>
            <person name="Gautier V."/>
            <person name="Ament-Velasquez S.L."/>
            <person name="Kruys A."/>
            <person name="Hutchinson M.I."/>
            <person name="Powell A.J."/>
            <person name="Barry K."/>
            <person name="Miller A.N."/>
            <person name="Grigoriev I.V."/>
            <person name="Debuchy R."/>
            <person name="Gladieux P."/>
            <person name="Hiltunen Thoren M."/>
            <person name="Johannesson H."/>
        </authorList>
    </citation>
    <scope>NUCLEOTIDE SEQUENCE</scope>
    <source>
        <strain evidence="4">CBS 626.80</strain>
    </source>
</reference>
<dbReference type="GO" id="GO:0005737">
    <property type="term" value="C:cytoplasm"/>
    <property type="evidence" value="ECO:0007669"/>
    <property type="project" value="TreeGrafter"/>
</dbReference>
<feature type="repeat" description="ANK" evidence="3">
    <location>
        <begin position="202"/>
        <end position="234"/>
    </location>
</feature>
<evidence type="ECO:0000313" key="5">
    <source>
        <dbReference type="Proteomes" id="UP001303222"/>
    </source>
</evidence>
<name>A0AAN6SBN9_9PEZI</name>
<dbReference type="EMBL" id="MU859378">
    <property type="protein sequence ID" value="KAK3947283.1"/>
    <property type="molecule type" value="Genomic_DNA"/>
</dbReference>
<feature type="repeat" description="ANK" evidence="3">
    <location>
        <begin position="275"/>
        <end position="307"/>
    </location>
</feature>
<accession>A0AAN6SBN9</accession>
<feature type="repeat" description="ANK" evidence="3">
    <location>
        <begin position="348"/>
        <end position="380"/>
    </location>
</feature>
<dbReference type="PROSITE" id="PS50297">
    <property type="entry name" value="ANK_REP_REGION"/>
    <property type="match status" value="3"/>
</dbReference>